<accession>A0ABD3PSD1</accession>
<evidence type="ECO:0000313" key="4">
    <source>
        <dbReference type="Proteomes" id="UP001516023"/>
    </source>
</evidence>
<keyword evidence="2" id="KW-0732">Signal</keyword>
<sequence length="338" mass="37618">MRVLPSHSRSFQLAFLLGLLLPNDIQSFHHPRGSLTRPLTAPSSSTALYGLKKGGKFNKQKDLAAKMEEAKRQREQAEGGTAPAAATSAVEDGLSSEEIKLRNDRQRFQDLLENSMIRTDDDGMGLGSYLTVEQEEENADASLLVYFFRLESHRVIELKSKRTPSDRGVARLYEGDPAPSTPFAELLDIQTEEPLGKSGVSRLIPWENSSKANDYVVVITDPRPKSVELRSAMKKLCSGAVAEEIVKRCVIIDTDTPGENRRFLKKNFAEGSMVEGLTVLVDENLEWMREYTALGEKRFSMTMFVLSDGRCQKIAREVDADLICNAVTNAVRAMKSNN</sequence>
<feature type="signal peptide" evidence="2">
    <location>
        <begin position="1"/>
        <end position="27"/>
    </location>
</feature>
<gene>
    <name evidence="3" type="ORF">HJC23_002917</name>
</gene>
<keyword evidence="4" id="KW-1185">Reference proteome</keyword>
<evidence type="ECO:0000256" key="2">
    <source>
        <dbReference type="SAM" id="SignalP"/>
    </source>
</evidence>
<evidence type="ECO:0000313" key="3">
    <source>
        <dbReference type="EMBL" id="KAL3790291.1"/>
    </source>
</evidence>
<protein>
    <submittedName>
        <fullName evidence="3">Uncharacterized protein</fullName>
    </submittedName>
</protein>
<name>A0ABD3PSD1_9STRA</name>
<dbReference type="AlphaFoldDB" id="A0ABD3PSD1"/>
<reference evidence="3 4" key="1">
    <citation type="journal article" date="2020" name="G3 (Bethesda)">
        <title>Improved Reference Genome for Cyclotella cryptica CCMP332, a Model for Cell Wall Morphogenesis, Salinity Adaptation, and Lipid Production in Diatoms (Bacillariophyta).</title>
        <authorList>
            <person name="Roberts W.R."/>
            <person name="Downey K.M."/>
            <person name="Ruck E.C."/>
            <person name="Traller J.C."/>
            <person name="Alverson A.J."/>
        </authorList>
    </citation>
    <scope>NUCLEOTIDE SEQUENCE [LARGE SCALE GENOMIC DNA]</scope>
    <source>
        <strain evidence="3 4">CCMP332</strain>
    </source>
</reference>
<feature type="region of interest" description="Disordered" evidence="1">
    <location>
        <begin position="68"/>
        <end position="95"/>
    </location>
</feature>
<comment type="caution">
    <text evidence="3">The sequence shown here is derived from an EMBL/GenBank/DDBJ whole genome shotgun (WGS) entry which is preliminary data.</text>
</comment>
<evidence type="ECO:0000256" key="1">
    <source>
        <dbReference type="SAM" id="MobiDB-lite"/>
    </source>
</evidence>
<feature type="chain" id="PRO_5044770490" evidence="2">
    <location>
        <begin position="28"/>
        <end position="338"/>
    </location>
</feature>
<dbReference type="EMBL" id="JABMIG020000130">
    <property type="protein sequence ID" value="KAL3790291.1"/>
    <property type="molecule type" value="Genomic_DNA"/>
</dbReference>
<organism evidence="3 4">
    <name type="scientific">Cyclotella cryptica</name>
    <dbReference type="NCBI Taxonomy" id="29204"/>
    <lineage>
        <taxon>Eukaryota</taxon>
        <taxon>Sar</taxon>
        <taxon>Stramenopiles</taxon>
        <taxon>Ochrophyta</taxon>
        <taxon>Bacillariophyta</taxon>
        <taxon>Coscinodiscophyceae</taxon>
        <taxon>Thalassiosirophycidae</taxon>
        <taxon>Stephanodiscales</taxon>
        <taxon>Stephanodiscaceae</taxon>
        <taxon>Cyclotella</taxon>
    </lineage>
</organism>
<feature type="compositionally biased region" description="Basic and acidic residues" evidence="1">
    <location>
        <begin position="68"/>
        <end position="77"/>
    </location>
</feature>
<dbReference type="Proteomes" id="UP001516023">
    <property type="component" value="Unassembled WGS sequence"/>
</dbReference>
<proteinExistence type="predicted"/>